<dbReference type="KEGG" id="cthd:CDO33_01095"/>
<evidence type="ECO:0000256" key="10">
    <source>
        <dbReference type="SAM" id="Coils"/>
    </source>
</evidence>
<comment type="subcellular location">
    <subcellularLocation>
        <location evidence="1">Cytoplasm</location>
    </subcellularLocation>
</comment>
<comment type="function">
    <text evidence="7">Activator of cell division through the inhibition of FtsZ GTPase activity, therefore promoting FtsZ assembly into bundles of protofilaments necessary for the formation of the division Z ring. It is recruited early at mid-cell but it is not essential for cell division.</text>
</comment>
<dbReference type="InterPro" id="IPR007838">
    <property type="entry name" value="Cell_div_ZapA-like"/>
</dbReference>
<dbReference type="GO" id="GO:0005829">
    <property type="term" value="C:cytosol"/>
    <property type="evidence" value="ECO:0007669"/>
    <property type="project" value="TreeGrafter"/>
</dbReference>
<feature type="coiled-coil region" evidence="10">
    <location>
        <begin position="69"/>
        <end position="127"/>
    </location>
</feature>
<keyword evidence="6" id="KW-0131">Cell cycle</keyword>
<evidence type="ECO:0000313" key="12">
    <source>
        <dbReference type="Proteomes" id="UP000236151"/>
    </source>
</evidence>
<dbReference type="InterPro" id="IPR053712">
    <property type="entry name" value="Bac_CellDiv_Activator"/>
</dbReference>
<protein>
    <recommendedName>
        <fullName evidence="2">Cell division protein ZapA</fullName>
    </recommendedName>
    <alternativeName>
        <fullName evidence="9">Z ring-associated protein ZapA</fullName>
    </alternativeName>
</protein>
<keyword evidence="5" id="KW-0717">Septation</keyword>
<dbReference type="EMBL" id="NIOJ01000005">
    <property type="protein sequence ID" value="PNU00920.1"/>
    <property type="molecule type" value="Genomic_DNA"/>
</dbReference>
<comment type="subunit">
    <text evidence="8">Homodimer. Interacts with FtsZ.</text>
</comment>
<accession>A0A2K2EYC6</accession>
<keyword evidence="12" id="KW-1185">Reference proteome</keyword>
<proteinExistence type="predicted"/>
<evidence type="ECO:0000256" key="1">
    <source>
        <dbReference type="ARBA" id="ARBA00004496"/>
    </source>
</evidence>
<dbReference type="SUPFAM" id="SSF102829">
    <property type="entry name" value="Cell division protein ZapA-like"/>
    <property type="match status" value="1"/>
</dbReference>
<evidence type="ECO:0000256" key="4">
    <source>
        <dbReference type="ARBA" id="ARBA00022618"/>
    </source>
</evidence>
<dbReference type="PANTHER" id="PTHR34981">
    <property type="entry name" value="CELL DIVISION PROTEIN ZAPA"/>
    <property type="match status" value="1"/>
</dbReference>
<keyword evidence="3" id="KW-0963">Cytoplasm</keyword>
<evidence type="ECO:0000256" key="8">
    <source>
        <dbReference type="ARBA" id="ARBA00026068"/>
    </source>
</evidence>
<evidence type="ECO:0000256" key="6">
    <source>
        <dbReference type="ARBA" id="ARBA00023306"/>
    </source>
</evidence>
<sequence length="140" mass="15990">MSQKNKVEVRIAGYDYTLVGTESDEYIQKIGLYVDKKMNEIMKANSKLSTSMAAILTAINVADDYFKTYEREAKAKDELEQCKEELEKLKQEKQRLISANKALADKSTALQLELAKREAELKEVRNSLDKASMYKVVGER</sequence>
<dbReference type="PANTHER" id="PTHR34981:SF1">
    <property type="entry name" value="CELL DIVISION PROTEIN ZAPA"/>
    <property type="match status" value="1"/>
</dbReference>
<organism evidence="11 12">
    <name type="scientific">Clostridium thermosuccinogenes</name>
    <dbReference type="NCBI Taxonomy" id="84032"/>
    <lineage>
        <taxon>Bacteria</taxon>
        <taxon>Bacillati</taxon>
        <taxon>Bacillota</taxon>
        <taxon>Clostridia</taxon>
        <taxon>Eubacteriales</taxon>
        <taxon>Clostridiaceae</taxon>
        <taxon>Clostridium</taxon>
    </lineage>
</organism>
<dbReference type="GO" id="GO:0030428">
    <property type="term" value="C:cell septum"/>
    <property type="evidence" value="ECO:0007669"/>
    <property type="project" value="TreeGrafter"/>
</dbReference>
<evidence type="ECO:0000256" key="3">
    <source>
        <dbReference type="ARBA" id="ARBA00022490"/>
    </source>
</evidence>
<keyword evidence="4 11" id="KW-0132">Cell division</keyword>
<evidence type="ECO:0000256" key="9">
    <source>
        <dbReference type="ARBA" id="ARBA00033158"/>
    </source>
</evidence>
<dbReference type="AlphaFoldDB" id="A0A2K2EYC6"/>
<dbReference type="Proteomes" id="UP000236151">
    <property type="component" value="Unassembled WGS sequence"/>
</dbReference>
<evidence type="ECO:0000256" key="5">
    <source>
        <dbReference type="ARBA" id="ARBA00023210"/>
    </source>
</evidence>
<reference evidence="11 12" key="1">
    <citation type="submission" date="2017-06" db="EMBL/GenBank/DDBJ databases">
        <title>Investigating the central metabolism of Clostridium thermosuccinogenes.</title>
        <authorList>
            <person name="Koendjbiharie J.G."/>
            <person name="van Kranenburg R."/>
        </authorList>
    </citation>
    <scope>NUCLEOTIDE SEQUENCE [LARGE SCALE GENOMIC DNA]</scope>
    <source>
        <strain evidence="11 12">DSM 5806</strain>
    </source>
</reference>
<dbReference type="Gene3D" id="6.10.250.790">
    <property type="match status" value="1"/>
</dbReference>
<dbReference type="InterPro" id="IPR036192">
    <property type="entry name" value="Cell_div_ZapA-like_sf"/>
</dbReference>
<dbReference type="Pfam" id="PF05164">
    <property type="entry name" value="ZapA"/>
    <property type="match status" value="1"/>
</dbReference>
<dbReference type="GO" id="GO:0000921">
    <property type="term" value="P:septin ring assembly"/>
    <property type="evidence" value="ECO:0007669"/>
    <property type="project" value="TreeGrafter"/>
</dbReference>
<keyword evidence="10" id="KW-0175">Coiled coil</keyword>
<name>A0A2K2EYC6_9CLOT</name>
<dbReference type="GO" id="GO:0043093">
    <property type="term" value="P:FtsZ-dependent cytokinesis"/>
    <property type="evidence" value="ECO:0007669"/>
    <property type="project" value="TreeGrafter"/>
</dbReference>
<evidence type="ECO:0000256" key="2">
    <source>
        <dbReference type="ARBA" id="ARBA00015195"/>
    </source>
</evidence>
<dbReference type="RefSeq" id="WP_103080302.1">
    <property type="nucleotide sequence ID" value="NZ_CP021850.1"/>
</dbReference>
<evidence type="ECO:0000256" key="7">
    <source>
        <dbReference type="ARBA" id="ARBA00024910"/>
    </source>
</evidence>
<dbReference type="GO" id="GO:0032153">
    <property type="term" value="C:cell division site"/>
    <property type="evidence" value="ECO:0007669"/>
    <property type="project" value="TreeGrafter"/>
</dbReference>
<dbReference type="GO" id="GO:0000917">
    <property type="term" value="P:division septum assembly"/>
    <property type="evidence" value="ECO:0007669"/>
    <property type="project" value="UniProtKB-KW"/>
</dbReference>
<dbReference type="OrthoDB" id="1711036at2"/>
<evidence type="ECO:0000313" key="11">
    <source>
        <dbReference type="EMBL" id="PNU00920.1"/>
    </source>
</evidence>
<gene>
    <name evidence="11" type="ORF">CDQ84_03285</name>
</gene>
<comment type="caution">
    <text evidence="11">The sequence shown here is derived from an EMBL/GenBank/DDBJ whole genome shotgun (WGS) entry which is preliminary data.</text>
</comment>